<keyword evidence="2" id="KW-1185">Reference proteome</keyword>
<organism evidence="1 2">
    <name type="scientific">Neophaeococcomyces mojaviensis</name>
    <dbReference type="NCBI Taxonomy" id="3383035"/>
    <lineage>
        <taxon>Eukaryota</taxon>
        <taxon>Fungi</taxon>
        <taxon>Dikarya</taxon>
        <taxon>Ascomycota</taxon>
        <taxon>Pezizomycotina</taxon>
        <taxon>Eurotiomycetes</taxon>
        <taxon>Chaetothyriomycetidae</taxon>
        <taxon>Chaetothyriales</taxon>
        <taxon>Chaetothyriales incertae sedis</taxon>
        <taxon>Neophaeococcomyces</taxon>
    </lineage>
</organism>
<protein>
    <submittedName>
        <fullName evidence="1">Uncharacterized protein</fullName>
    </submittedName>
</protein>
<dbReference type="Proteomes" id="UP001172386">
    <property type="component" value="Unassembled WGS sequence"/>
</dbReference>
<accession>A0ACC2ZR43</accession>
<evidence type="ECO:0000313" key="1">
    <source>
        <dbReference type="EMBL" id="KAJ9650037.1"/>
    </source>
</evidence>
<reference evidence="1" key="1">
    <citation type="submission" date="2022-10" db="EMBL/GenBank/DDBJ databases">
        <title>Culturing micro-colonial fungi from biological soil crusts in the Mojave desert and describing Neophaeococcomyces mojavensis, and introducing the new genera and species Taxawa tesnikishii.</title>
        <authorList>
            <person name="Kurbessoian T."/>
            <person name="Stajich J.E."/>
        </authorList>
    </citation>
    <scope>NUCLEOTIDE SEQUENCE</scope>
    <source>
        <strain evidence="1">JES_112</strain>
    </source>
</reference>
<name>A0ACC2ZR43_9EURO</name>
<dbReference type="EMBL" id="JAPDRQ010000397">
    <property type="protein sequence ID" value="KAJ9650037.1"/>
    <property type="molecule type" value="Genomic_DNA"/>
</dbReference>
<proteinExistence type="predicted"/>
<gene>
    <name evidence="1" type="ORF">H2198_010640</name>
</gene>
<evidence type="ECO:0000313" key="2">
    <source>
        <dbReference type="Proteomes" id="UP001172386"/>
    </source>
</evidence>
<comment type="caution">
    <text evidence="1">The sequence shown here is derived from an EMBL/GenBank/DDBJ whole genome shotgun (WGS) entry which is preliminary data.</text>
</comment>
<sequence length="535" mass="58291">MGFLQLIIRNDAMKTDPHEIYNWRVFALACAACFGGTLFGMDIGIIGGVITMPSFRSAYGLSQLSMLAQSNLSANLVSVMQCGAFAGALLANPLADKLGRKPALAIVSVFAFVGGLLQGLSFGSLVCFYIGRFVEGLGLGGATMVAPTYVSENAPRSIRGLLIGFYQLFETMGAMYGSLLNLHGRGQYIVPLCMQSLPPFLLFVSILLCPESPRFLAKQDNWDRASKVLSMVRNLPAEHPYVQAELAEMHAQLEEERNSVNGQGFWALQKECWLIPGNRNRALLSIGLMVCQQMTGVGNFILFTNALNYYAPTIFTNLGITGNAQSLFATGVYGIVKMVSCGIFITFLADTLGRRWSFIWTGCLMAFVMFYLGFYVRFDPPIKGASVPPAGYVALVMIYLFAAAFQFGWGPVCWIYVSEIPSARLRGLNVALAAATQWLFNLVIARSTPVMLQTVGSHGYGTYFIFACFNVAIVVVAVLFVKETKGVSLERMDELFGVAKFDNIDDLSTAARQGMVKRIDTEGTAEQIESVKAGG</sequence>